<organism evidence="5 6">
    <name type="scientific">Panagrolaimus davidi</name>
    <dbReference type="NCBI Taxonomy" id="227884"/>
    <lineage>
        <taxon>Eukaryota</taxon>
        <taxon>Metazoa</taxon>
        <taxon>Ecdysozoa</taxon>
        <taxon>Nematoda</taxon>
        <taxon>Chromadorea</taxon>
        <taxon>Rhabditida</taxon>
        <taxon>Tylenchina</taxon>
        <taxon>Panagrolaimomorpha</taxon>
        <taxon>Panagrolaimoidea</taxon>
        <taxon>Panagrolaimidae</taxon>
        <taxon>Panagrolaimus</taxon>
    </lineage>
</organism>
<evidence type="ECO:0000256" key="1">
    <source>
        <dbReference type="ARBA" id="ARBA00022737"/>
    </source>
</evidence>
<feature type="domain" description="CUB" evidence="4">
    <location>
        <begin position="472"/>
        <end position="634"/>
    </location>
</feature>
<keyword evidence="5" id="KW-1185">Reference proteome</keyword>
<feature type="domain" description="CUB" evidence="4">
    <location>
        <begin position="1515"/>
        <end position="1668"/>
    </location>
</feature>
<feature type="domain" description="CUB" evidence="4">
    <location>
        <begin position="1139"/>
        <end position="1261"/>
    </location>
</feature>
<evidence type="ECO:0000256" key="3">
    <source>
        <dbReference type="PROSITE-ProRule" id="PRU00059"/>
    </source>
</evidence>
<dbReference type="SUPFAM" id="SSF49854">
    <property type="entry name" value="Spermadhesin, CUB domain"/>
    <property type="match status" value="18"/>
</dbReference>
<feature type="domain" description="CUB" evidence="4">
    <location>
        <begin position="206"/>
        <end position="331"/>
    </location>
</feature>
<feature type="domain" description="CUB" evidence="4">
    <location>
        <begin position="82"/>
        <end position="205"/>
    </location>
</feature>
<reference evidence="6" key="1">
    <citation type="submission" date="2022-11" db="UniProtKB">
        <authorList>
            <consortium name="WormBaseParasite"/>
        </authorList>
    </citation>
    <scope>IDENTIFICATION</scope>
</reference>
<dbReference type="PANTHER" id="PTHR24251:SF50">
    <property type="entry name" value="ATTRACTIN-LIKE 1A"/>
    <property type="match status" value="1"/>
</dbReference>
<evidence type="ECO:0000259" key="4">
    <source>
        <dbReference type="PROSITE" id="PS01180"/>
    </source>
</evidence>
<keyword evidence="2 3" id="KW-1015">Disulfide bond</keyword>
<feature type="domain" description="CUB" evidence="4">
    <location>
        <begin position="1808"/>
        <end position="1932"/>
    </location>
</feature>
<feature type="disulfide bond" evidence="3">
    <location>
        <begin position="333"/>
        <end position="360"/>
    </location>
</feature>
<feature type="domain" description="CUB" evidence="4">
    <location>
        <begin position="1942"/>
        <end position="2068"/>
    </location>
</feature>
<name>A0A914PWL1_9BILA</name>
<dbReference type="FunFam" id="2.60.120.290:FF:000005">
    <property type="entry name" value="Procollagen C-endopeptidase enhancer 1"/>
    <property type="match status" value="3"/>
</dbReference>
<dbReference type="PANTHER" id="PTHR24251">
    <property type="entry name" value="OVOCHYMASE-RELATED"/>
    <property type="match status" value="1"/>
</dbReference>
<dbReference type="CDD" id="cd00041">
    <property type="entry name" value="CUB"/>
    <property type="match status" value="13"/>
</dbReference>
<dbReference type="Gene3D" id="2.60.120.290">
    <property type="entry name" value="Spermadhesin, CUB domain"/>
    <property type="match status" value="17"/>
</dbReference>
<feature type="domain" description="CUB" evidence="4">
    <location>
        <begin position="760"/>
        <end position="875"/>
    </location>
</feature>
<feature type="domain" description="CUB" evidence="4">
    <location>
        <begin position="1388"/>
        <end position="1511"/>
    </location>
</feature>
<feature type="domain" description="CUB" evidence="4">
    <location>
        <begin position="333"/>
        <end position="391"/>
    </location>
</feature>
<dbReference type="PROSITE" id="PS01180">
    <property type="entry name" value="CUB"/>
    <property type="match status" value="16"/>
</dbReference>
<evidence type="ECO:0000256" key="2">
    <source>
        <dbReference type="ARBA" id="ARBA00023157"/>
    </source>
</evidence>
<protein>
    <submittedName>
        <fullName evidence="6">CUB domain-containing protein</fullName>
    </submittedName>
</protein>
<dbReference type="Proteomes" id="UP000887578">
    <property type="component" value="Unplaced"/>
</dbReference>
<dbReference type="InterPro" id="IPR035914">
    <property type="entry name" value="Sperma_CUB_dom_sf"/>
</dbReference>
<feature type="domain" description="CUB" evidence="4">
    <location>
        <begin position="2069"/>
        <end position="2209"/>
    </location>
</feature>
<feature type="domain" description="CUB" evidence="4">
    <location>
        <begin position="2344"/>
        <end position="2468"/>
    </location>
</feature>
<keyword evidence="1" id="KW-0677">Repeat</keyword>
<sequence>MHRIMLTFENITLPCSQGSLIPRNGMSMDSPAFPGIPNLCDTKNGSLPQLITQGNRAYLQFSTTAPASTYFRLKYEQFAAGCGGKVTGISGFISAPQYPLKDSRSLNCNWAISVGEGNRVKLTFSFIDNLDSADTRGECNAFGANYIDISNGPYADNSLIKRFCTKKVQTEPIKSDGNQLSVKYVQHGGSYHGALFGFLAHFDTYCTDIVLTEHHGSIQSPGFPGPIEDGTNLACKWTIRTTPGSRIILRFHNFDLKSKFNGFICSNYLLIPSTQVQNISAEGVAPTFQTTKFCEYYIPKEIISKNNTLTLEYNLRGSRPENNFWVSWTTLGCGGIILRNNSDIIVLQSHFTTDKEERQCQWTIKAPIGFVAKFSFEFGNFMGLPDQRQACDDVSKTKRDDYDGIEFYAGTDNSSGIPQKIMCKIFTNETWTSQTNEVFALMRYSPRNMMSKNGVILKGKVEFVKLENDASCGGIIQQTKCRPFKIVQSDTPTIIHSPNYPKAYPKGISCIWEFHAPNGSLVAFNLSEFNNPSAERRYSYRGWDGITDANCSASMAYLEGSLAFYEGSYNASEAYIRSNKMIHRVCLQIDKPRFIITKSQKVVVVFHGSPQELSLPSDDKSQKPNGFLLKAWAKCGGTLTAKRESQSFIIANANDENPNSLRFNCTYRFVKDPEDEDEGETLYIRGERLPFSDINPRANALDTFTFVCNDEEFENHVDFKQDLSLEKDFGECDGSPTLITDITELSGKYLINYGLESQFCGGIIDQFQKHIRFRINKRKPADCEWQFKAPNGFRVNLHVDLVKLPESDLCQESFIEIRQSSENQSEPRICNFVEKTRNYASPEITVRLRYHPNEDRDDDALDEIMGDYTLQMKSKIEVDIFPKTDTIESPPSKVMAQPLIYWLIQAKENNTKIRITFDRLNVSPHSTTMLSLTPTQCTYDEECSAIFVEGYIEEGMEPRVYYFNSKEVKIEWLKVENFGFFRLKWEEINEDEYQEIVERNSTKSSNNLETFNCGGELYPTYETQILRSPRNLYGNYFNDQRCKWTINRKRFSNVIVKITYLDLEEQSSCQYDYVGIGILDLTATELLASPAGMLTYCKGNTSTEGVPGDLEYHQNVYIYFVTDRSRTGTGFKIEYKLGCRSYDYIIDTGSPLRAEITSPNWPIGYRKNESCFWGVILGSTRQLKVTAELDIDGSDGSCGGDWFLMEELPSAIIGTTIIGGKDKRCGQISYEKTLSGRLYAYFYTDNSEKNRKGFKLTLEEVVVDCSSTSLWVDEKNPKKYLTSPEFPHMSPNSLNCYWVIHTIPGHRVKFTVDHKTFLTQNSDEDECVDDYLEIRDGPSEASPLIGKYCNADPPSTIFSSDSSLFVRFITDMYAQSMGFNATYEVASCGGSVVLKQGHTSSVTSPNYPSAYPSQTTCEWNVHAPRGHFVEAEVDQLWMSYSENCTMDYLMLRDENSTGEILMPPTCSKLYANVDGYQSWHDSMFVEFHSNTSSTGHCTNRKCGFDLKMSSTPFECGGEINDDEGTIVLPGYPERIIPHLSCEWVFKAGMGHRYALTFSFINQTNVPSPLAYFIGLPRKKNFQGFYLKSFSDHCYPDLEIFNGPPMVKDSLLATEKRFCQNRTSFISMSDLATLTYQDQIRYSLTGFMRQRSILDDRLSKPWKITYRKISDKFNNEGCSSVISRNMVMKVGNLSIERGLNYGLGARSFCHLQVKRPEGTTGTTVISFTEMKPRNSIFKNCAQGNRVIVTENEIGPWKINEVVCNISKNINETVFVFPNSIFDIYVVNNPHKLFIDSPLEFKLGVKFTQCGGTILEDDSEEQSGVISSPNFEQNGVYNKNDYCLWYLRASEGKTIEIEFDFMDIEHSVECLNDNLHVAEGEGINHVILNYCYSLAEPIPERFKKIRTRGRDITLLWKTDNAVQKKGFNLTYSFIHYHSDSDNGCGFASHAMSGVIESPHYPKDYPNNVQCIWDIIVPVGYQVKLTYEKFDLQLSDKCEKDFVQISQEHQSRALAPLEDYYFYFEHEETFNLTCGSQIPPPFIAESNRIRINFTTDDSLTGKGFKATWKAECGGTLSLTHGVITSPHYPKYYPNADFECKYLIYPALPNFAEPIIILKLLDFDMSTPSFPWRSVTAESYGKFECIRDYLEIIDVSRNKTVAKYCQENMQSTTTAPPISIKGGIGVRFVGNQSYFEGNEMKRHRGFKLSYALADCGGEIHLTQEQLSGTITSPGFPLPYHNNLDCIWNITAPDDRIISAKFTNVETELNFDQCNFDFVELYDGILTNFTTTPNDTKGLMGRYCGEDTPTDYLITTTPNMTIRFHSDHSSSKSGFKLVLTATLGPKGGCGGSLIATEEVQTLTPPLVNGKYANGLRCLWNIKTKDPKYIIEMKFTKMNIENRRRAEDSSVTSCYDFVAIYDGPRAMSSFILQPTCQFPDLPVVFQSSYRAVDFYFESDIADGFDGFSVEYQAIEDKCGATLQASAASSDYAYESSKELTRTNQKHQRCRVFIYSKEGQPLEIQFTQFNFPSTDPSCPEEYLEIRDVGNTAECTHPACSTKPKTPATNLRFCRKNMPTRFVSQTSVIQITLSVLLQSQYVSSFGISYKLLDPPEDYQILIVFKEFRVERGEGFRHRFPGIGGNNSPYWRRWNWRPLSFSRFSYSATCTYDSLTFFIFKKINSNPSNSTSAQTFCGFTLPPSQFSKSNQLDLKFKTDDSMAHGGYDLSYYSVKPTLVSSRNSDKMFYEFEPIFERSGAITPIGFPSAYPNNTIQRFSIRPPSGLYCTFKMMTLSLTSVADVDNCDATDTLRYKTVIATNDGGDEEHRDSNWILPCIPGDETYEFPKGKGLNYYFEFKSDNDNENNGSGFRIHWDCEDYTEEII</sequence>
<comment type="caution">
    <text evidence="3">Lacks conserved residue(s) required for the propagation of feature annotation.</text>
</comment>
<evidence type="ECO:0000313" key="5">
    <source>
        <dbReference type="Proteomes" id="UP000887578"/>
    </source>
</evidence>
<proteinExistence type="predicted"/>
<evidence type="ECO:0000313" key="6">
    <source>
        <dbReference type="WBParaSite" id="PDA_v2.g19246.t1"/>
    </source>
</evidence>
<dbReference type="SMART" id="SM00042">
    <property type="entry name" value="CUB"/>
    <property type="match status" value="14"/>
</dbReference>
<feature type="disulfide bond" evidence="3">
    <location>
        <begin position="2069"/>
        <end position="2096"/>
    </location>
</feature>
<accession>A0A914PWL1</accession>
<dbReference type="WBParaSite" id="PDA_v2.g19246.t1">
    <property type="protein sequence ID" value="PDA_v2.g19246.t1"/>
    <property type="gene ID" value="PDA_v2.g19246"/>
</dbReference>
<dbReference type="InterPro" id="IPR000859">
    <property type="entry name" value="CUB_dom"/>
</dbReference>
<feature type="domain" description="CUB" evidence="4">
    <location>
        <begin position="2472"/>
        <end position="2604"/>
    </location>
</feature>
<feature type="domain" description="CUB" evidence="4">
    <location>
        <begin position="2211"/>
        <end position="2337"/>
    </location>
</feature>
<dbReference type="Pfam" id="PF00431">
    <property type="entry name" value="CUB"/>
    <property type="match status" value="13"/>
</dbReference>
<feature type="domain" description="CUB" evidence="4">
    <location>
        <begin position="1265"/>
        <end position="1386"/>
    </location>
</feature>
<feature type="domain" description="CUB" evidence="4">
    <location>
        <begin position="1013"/>
        <end position="1138"/>
    </location>
</feature>